<protein>
    <recommendedName>
        <fullName evidence="2">Nucleotide-diphospho-sugar transferase domain-containing protein</fullName>
    </recommendedName>
</protein>
<accession>A0A6C0B7W4</accession>
<evidence type="ECO:0008006" key="2">
    <source>
        <dbReference type="Google" id="ProtNLM"/>
    </source>
</evidence>
<proteinExistence type="predicted"/>
<sequence length="255" mass="30111">MKLDCIVSACNMNPLYCDFIPIFIKAWTILYPTVDIKIILIHDVLPPEFKEYSNNIILFAPLPGISTSFTSQYIRLLYPAILNYENGIMITDIDMIPMNSDYYTKNIETFDNSWFIYLRNACFEYTEIAMCYNVALNKTWAEIFDITSIGDIQKRLHEVNDRITYLEGHGNTGWSTDQRDFYQYVLKWAARTSKFIYLDDNKTGFHRLDRIHRHTEELCEELQSFIREGGFSDYHMLRPYSQYKEVNDKIVGLLK</sequence>
<dbReference type="EMBL" id="MN739083">
    <property type="protein sequence ID" value="QHS87578.1"/>
    <property type="molecule type" value="Genomic_DNA"/>
</dbReference>
<name>A0A6C0B7W4_9ZZZZ</name>
<reference evidence="1" key="1">
    <citation type="journal article" date="2020" name="Nature">
        <title>Giant virus diversity and host interactions through global metagenomics.</title>
        <authorList>
            <person name="Schulz F."/>
            <person name="Roux S."/>
            <person name="Paez-Espino D."/>
            <person name="Jungbluth S."/>
            <person name="Walsh D.A."/>
            <person name="Denef V.J."/>
            <person name="McMahon K.D."/>
            <person name="Konstantinidis K.T."/>
            <person name="Eloe-Fadrosh E.A."/>
            <person name="Kyrpides N.C."/>
            <person name="Woyke T."/>
        </authorList>
    </citation>
    <scope>NUCLEOTIDE SEQUENCE</scope>
    <source>
        <strain evidence="1">GVMAG-M-3300010157-4</strain>
    </source>
</reference>
<organism evidence="1">
    <name type="scientific">viral metagenome</name>
    <dbReference type="NCBI Taxonomy" id="1070528"/>
    <lineage>
        <taxon>unclassified sequences</taxon>
        <taxon>metagenomes</taxon>
        <taxon>organismal metagenomes</taxon>
    </lineage>
</organism>
<dbReference type="AlphaFoldDB" id="A0A6C0B7W4"/>
<evidence type="ECO:0000313" key="1">
    <source>
        <dbReference type="EMBL" id="QHS87578.1"/>
    </source>
</evidence>